<dbReference type="GO" id="GO:0016787">
    <property type="term" value="F:hydrolase activity"/>
    <property type="evidence" value="ECO:0007669"/>
    <property type="project" value="UniProtKB-KW"/>
</dbReference>
<feature type="domain" description="Alpha/beta hydrolase fold-3" evidence="4">
    <location>
        <begin position="139"/>
        <end position="361"/>
    </location>
</feature>
<dbReference type="InterPro" id="IPR029058">
    <property type="entry name" value="AB_hydrolase_fold"/>
</dbReference>
<dbReference type="PANTHER" id="PTHR48081:SF8">
    <property type="entry name" value="ALPHA_BETA HYDROLASE FOLD-3 DOMAIN-CONTAINING PROTEIN-RELATED"/>
    <property type="match status" value="1"/>
</dbReference>
<accession>A0ABQ8FRU5</accession>
<keyword evidence="6" id="KW-1185">Reference proteome</keyword>
<gene>
    <name evidence="5" type="ORF">B0J12DRAFT_415820</name>
</gene>
<dbReference type="SUPFAM" id="SSF53474">
    <property type="entry name" value="alpha/beta-Hydrolases"/>
    <property type="match status" value="1"/>
</dbReference>
<evidence type="ECO:0000256" key="2">
    <source>
        <dbReference type="ARBA" id="ARBA00022801"/>
    </source>
</evidence>
<dbReference type="Gene3D" id="3.40.50.1820">
    <property type="entry name" value="alpha/beta hydrolase"/>
    <property type="match status" value="1"/>
</dbReference>
<proteinExistence type="inferred from homology"/>
<dbReference type="InterPro" id="IPR033140">
    <property type="entry name" value="Lipase_GDXG_put_SER_AS"/>
</dbReference>
<dbReference type="InterPro" id="IPR013094">
    <property type="entry name" value="AB_hydrolase_3"/>
</dbReference>
<evidence type="ECO:0000256" key="1">
    <source>
        <dbReference type="ARBA" id="ARBA00010515"/>
    </source>
</evidence>
<evidence type="ECO:0000313" key="6">
    <source>
        <dbReference type="Proteomes" id="UP000774617"/>
    </source>
</evidence>
<evidence type="ECO:0000313" key="5">
    <source>
        <dbReference type="EMBL" id="KAH7018698.1"/>
    </source>
</evidence>
<dbReference type="Proteomes" id="UP000774617">
    <property type="component" value="Unassembled WGS sequence"/>
</dbReference>
<reference evidence="5 6" key="1">
    <citation type="journal article" date="2021" name="Nat. Commun.">
        <title>Genetic determinants of endophytism in the Arabidopsis root mycobiome.</title>
        <authorList>
            <person name="Mesny F."/>
            <person name="Miyauchi S."/>
            <person name="Thiergart T."/>
            <person name="Pickel B."/>
            <person name="Atanasova L."/>
            <person name="Karlsson M."/>
            <person name="Huettel B."/>
            <person name="Barry K.W."/>
            <person name="Haridas S."/>
            <person name="Chen C."/>
            <person name="Bauer D."/>
            <person name="Andreopoulos W."/>
            <person name="Pangilinan J."/>
            <person name="LaButti K."/>
            <person name="Riley R."/>
            <person name="Lipzen A."/>
            <person name="Clum A."/>
            <person name="Drula E."/>
            <person name="Henrissat B."/>
            <person name="Kohler A."/>
            <person name="Grigoriev I.V."/>
            <person name="Martin F.M."/>
            <person name="Hacquard S."/>
        </authorList>
    </citation>
    <scope>NUCLEOTIDE SEQUENCE [LARGE SCALE GENOMIC DNA]</scope>
    <source>
        <strain evidence="5 6">MPI-SDFR-AT-0080</strain>
    </source>
</reference>
<protein>
    <submittedName>
        <fullName evidence="5">Alpha/Beta hydrolase protein</fullName>
    </submittedName>
</protein>
<name>A0ABQ8FRU5_9PEZI</name>
<dbReference type="EMBL" id="JAGTJR010000070">
    <property type="protein sequence ID" value="KAH7018698.1"/>
    <property type="molecule type" value="Genomic_DNA"/>
</dbReference>
<comment type="caution">
    <text evidence="5">The sequence shown here is derived from an EMBL/GenBank/DDBJ whole genome shotgun (WGS) entry which is preliminary data.</text>
</comment>
<feature type="active site" evidence="3">
    <location>
        <position position="222"/>
    </location>
</feature>
<dbReference type="PROSITE" id="PS01174">
    <property type="entry name" value="LIPASE_GDXG_SER"/>
    <property type="match status" value="1"/>
</dbReference>
<dbReference type="Pfam" id="PF07859">
    <property type="entry name" value="Abhydrolase_3"/>
    <property type="match status" value="1"/>
</dbReference>
<sequence>MASSASSSSILTRQPFKAAYALYAILLESVRLPVWMLVYILPSLRPERNWTHRQAVGTHLLRAIVHHSAVVEVHVPLSMTPGPEGDRFVTMAPAESSMYLGPLADAETKPAKIGGTWYSEPYAPAAPSTPASARSKAVVLHFHGGAFVLGDGREKDCGPLARTMLRQLPSSITHVFCPQYRLAGAPSRTRFPGALQDAVTAYLYLLRAHRIPPSRIILSGDSAGGNIVNALLRYIAVYGEELDIPAPACAWLWSPWINPSIALDTSLMVRSPNFRSDYISEGFGAWGCRMYAPHCDVRDAWISGGGHPFKSPAPIWVQTGGRELLFHDNVEFFEGLMKVNGEEKDGGVPCELEILPYAPHDIPLVGHIIGFSKEYADVLKKAESFYQRVRK</sequence>
<comment type="similarity">
    <text evidence="1">Belongs to the 'GDXG' lipolytic enzyme family.</text>
</comment>
<dbReference type="InterPro" id="IPR050300">
    <property type="entry name" value="GDXG_lipolytic_enzyme"/>
</dbReference>
<evidence type="ECO:0000256" key="3">
    <source>
        <dbReference type="PROSITE-ProRule" id="PRU10038"/>
    </source>
</evidence>
<organism evidence="5 6">
    <name type="scientific">Macrophomina phaseolina</name>
    <dbReference type="NCBI Taxonomy" id="35725"/>
    <lineage>
        <taxon>Eukaryota</taxon>
        <taxon>Fungi</taxon>
        <taxon>Dikarya</taxon>
        <taxon>Ascomycota</taxon>
        <taxon>Pezizomycotina</taxon>
        <taxon>Dothideomycetes</taxon>
        <taxon>Dothideomycetes incertae sedis</taxon>
        <taxon>Botryosphaeriales</taxon>
        <taxon>Botryosphaeriaceae</taxon>
        <taxon>Macrophomina</taxon>
    </lineage>
</organism>
<keyword evidence="2 5" id="KW-0378">Hydrolase</keyword>
<evidence type="ECO:0000259" key="4">
    <source>
        <dbReference type="Pfam" id="PF07859"/>
    </source>
</evidence>
<dbReference type="PANTHER" id="PTHR48081">
    <property type="entry name" value="AB HYDROLASE SUPERFAMILY PROTEIN C4A8.06C"/>
    <property type="match status" value="1"/>
</dbReference>